<evidence type="ECO:0000256" key="1">
    <source>
        <dbReference type="ARBA" id="ARBA00022801"/>
    </source>
</evidence>
<dbReference type="Pfam" id="PF01520">
    <property type="entry name" value="Amidase_3"/>
    <property type="match status" value="1"/>
</dbReference>
<evidence type="ECO:0000259" key="2">
    <source>
        <dbReference type="SMART" id="SM00646"/>
    </source>
</evidence>
<dbReference type="CDD" id="cd02696">
    <property type="entry name" value="MurNAc-LAA"/>
    <property type="match status" value="1"/>
</dbReference>
<dbReference type="PANTHER" id="PTHR30404">
    <property type="entry name" value="N-ACETYLMURAMOYL-L-ALANINE AMIDASE"/>
    <property type="match status" value="1"/>
</dbReference>
<dbReference type="SUPFAM" id="SSF47090">
    <property type="entry name" value="PGBD-like"/>
    <property type="match status" value="2"/>
</dbReference>
<feature type="domain" description="MurNAc-LAA" evidence="2">
    <location>
        <begin position="233"/>
        <end position="349"/>
    </location>
</feature>
<dbReference type="GO" id="GO:0009253">
    <property type="term" value="P:peptidoglycan catabolic process"/>
    <property type="evidence" value="ECO:0007669"/>
    <property type="project" value="InterPro"/>
</dbReference>
<sequence length="376" mass="40881">MSDLPKLGDRSSAIELISNTLLRLGFITTPSDIFDDNLTQGIKAFQQERGLTATGVINEITARSLEEARFKLGDRVLVFNAAALMRGDDVSNLQDRLIQMGFNCGKVDGVYGVNTESAVREFQKSVGILSDGRCGPATLISLMRLVKTVSGGAPSALRESVKHSVRSPALANKVIVIDPSWGGEFTGESANGVVESEIVFDLAQRLEGRLIALGVNVVLTRSANNSPLEKDRIKVANTVSADLVIALKVDSYKNEKANGVATYFYGRDDKGVRSVVGERFANLIQREICARTDLLNCHTHAKSWDLLRLTTAPTVRIDLGYLSNPQDAKRLATAAFRDQLAEAMIVAIQRLYLSAEDDAKTGTLKISDLRRAGLRN</sequence>
<accession>A0A6J6EU80</accession>
<organism evidence="3">
    <name type="scientific">freshwater metagenome</name>
    <dbReference type="NCBI Taxonomy" id="449393"/>
    <lineage>
        <taxon>unclassified sequences</taxon>
        <taxon>metagenomes</taxon>
        <taxon>ecological metagenomes</taxon>
    </lineage>
</organism>
<dbReference type="GO" id="GO:0008745">
    <property type="term" value="F:N-acetylmuramoyl-L-alanine amidase activity"/>
    <property type="evidence" value="ECO:0007669"/>
    <property type="project" value="InterPro"/>
</dbReference>
<evidence type="ECO:0000313" key="3">
    <source>
        <dbReference type="EMBL" id="CAB4578889.1"/>
    </source>
</evidence>
<dbReference type="GO" id="GO:0030288">
    <property type="term" value="C:outer membrane-bounded periplasmic space"/>
    <property type="evidence" value="ECO:0007669"/>
    <property type="project" value="TreeGrafter"/>
</dbReference>
<dbReference type="EMBL" id="CAEZTW010000034">
    <property type="protein sequence ID" value="CAB4578889.1"/>
    <property type="molecule type" value="Genomic_DNA"/>
</dbReference>
<dbReference type="InterPro" id="IPR036365">
    <property type="entry name" value="PGBD-like_sf"/>
</dbReference>
<dbReference type="Gene3D" id="1.10.101.10">
    <property type="entry name" value="PGBD-like superfamily/PGBD"/>
    <property type="match status" value="2"/>
</dbReference>
<proteinExistence type="predicted"/>
<dbReference type="SUPFAM" id="SSF53187">
    <property type="entry name" value="Zn-dependent exopeptidases"/>
    <property type="match status" value="1"/>
</dbReference>
<dbReference type="AlphaFoldDB" id="A0A6J6EU80"/>
<dbReference type="InterPro" id="IPR036366">
    <property type="entry name" value="PGBDSf"/>
</dbReference>
<keyword evidence="1" id="KW-0378">Hydrolase</keyword>
<reference evidence="3" key="1">
    <citation type="submission" date="2020-05" db="EMBL/GenBank/DDBJ databases">
        <authorList>
            <person name="Chiriac C."/>
            <person name="Salcher M."/>
            <person name="Ghai R."/>
            <person name="Kavagutti S V."/>
        </authorList>
    </citation>
    <scope>NUCLEOTIDE SEQUENCE</scope>
</reference>
<dbReference type="InterPro" id="IPR002477">
    <property type="entry name" value="Peptidoglycan-bd-like"/>
</dbReference>
<dbReference type="PANTHER" id="PTHR30404:SF0">
    <property type="entry name" value="N-ACETYLMURAMOYL-L-ALANINE AMIDASE AMIC"/>
    <property type="match status" value="1"/>
</dbReference>
<dbReference type="InterPro" id="IPR050695">
    <property type="entry name" value="N-acetylmuramoyl_amidase_3"/>
</dbReference>
<protein>
    <submittedName>
        <fullName evidence="3">Unannotated protein</fullName>
    </submittedName>
</protein>
<dbReference type="InterPro" id="IPR002508">
    <property type="entry name" value="MurNAc-LAA_cat"/>
</dbReference>
<dbReference type="Gene3D" id="3.40.630.40">
    <property type="entry name" value="Zn-dependent exopeptidases"/>
    <property type="match status" value="1"/>
</dbReference>
<dbReference type="SMART" id="SM00646">
    <property type="entry name" value="Ami_3"/>
    <property type="match status" value="1"/>
</dbReference>
<dbReference type="Pfam" id="PF01471">
    <property type="entry name" value="PG_binding_1"/>
    <property type="match status" value="2"/>
</dbReference>
<gene>
    <name evidence="3" type="ORF">UFOPK1766_00315</name>
</gene>
<name>A0A6J6EU80_9ZZZZ</name>